<organism evidence="2 3">
    <name type="scientific">Panicum hallii var. hallii</name>
    <dbReference type="NCBI Taxonomy" id="1504633"/>
    <lineage>
        <taxon>Eukaryota</taxon>
        <taxon>Viridiplantae</taxon>
        <taxon>Streptophyta</taxon>
        <taxon>Embryophyta</taxon>
        <taxon>Tracheophyta</taxon>
        <taxon>Spermatophyta</taxon>
        <taxon>Magnoliopsida</taxon>
        <taxon>Liliopsida</taxon>
        <taxon>Poales</taxon>
        <taxon>Poaceae</taxon>
        <taxon>PACMAD clade</taxon>
        <taxon>Panicoideae</taxon>
        <taxon>Panicodae</taxon>
        <taxon>Paniceae</taxon>
        <taxon>Panicinae</taxon>
        <taxon>Panicum</taxon>
        <taxon>Panicum sect. Panicum</taxon>
    </lineage>
</organism>
<feature type="compositionally biased region" description="Pro residues" evidence="1">
    <location>
        <begin position="94"/>
        <end position="104"/>
    </location>
</feature>
<evidence type="ECO:0000256" key="1">
    <source>
        <dbReference type="SAM" id="MobiDB-lite"/>
    </source>
</evidence>
<reference evidence="2 3" key="1">
    <citation type="submission" date="2018-04" db="EMBL/GenBank/DDBJ databases">
        <title>WGS assembly of Panicum hallii var. hallii HAL2.</title>
        <authorList>
            <person name="Lovell J."/>
            <person name="Jenkins J."/>
            <person name="Lowry D."/>
            <person name="Mamidi S."/>
            <person name="Sreedasyam A."/>
            <person name="Weng X."/>
            <person name="Barry K."/>
            <person name="Bonette J."/>
            <person name="Campitelli B."/>
            <person name="Daum C."/>
            <person name="Gordon S."/>
            <person name="Gould B."/>
            <person name="Lipzen A."/>
            <person name="MacQueen A."/>
            <person name="Palacio-Mejia J."/>
            <person name="Plott C."/>
            <person name="Shakirov E."/>
            <person name="Shu S."/>
            <person name="Yoshinaga Y."/>
            <person name="Zane M."/>
            <person name="Rokhsar D."/>
            <person name="Grimwood J."/>
            <person name="Schmutz J."/>
            <person name="Juenger T."/>
        </authorList>
    </citation>
    <scope>NUCLEOTIDE SEQUENCE [LARGE SCALE GENOMIC DNA]</scope>
    <source>
        <strain evidence="3">cv. HAL2</strain>
    </source>
</reference>
<feature type="region of interest" description="Disordered" evidence="1">
    <location>
        <begin position="86"/>
        <end position="124"/>
    </location>
</feature>
<keyword evidence="3" id="KW-1185">Reference proteome</keyword>
<dbReference type="Proteomes" id="UP000244336">
    <property type="component" value="Chromosome 8"/>
</dbReference>
<dbReference type="Gramene" id="PUZ45583">
    <property type="protein sequence ID" value="PUZ45583"/>
    <property type="gene ID" value="GQ55_8G236200"/>
</dbReference>
<evidence type="ECO:0000313" key="2">
    <source>
        <dbReference type="EMBL" id="PUZ45583.1"/>
    </source>
</evidence>
<dbReference type="AlphaFoldDB" id="A0A2T7CQP4"/>
<evidence type="ECO:0000313" key="3">
    <source>
        <dbReference type="Proteomes" id="UP000244336"/>
    </source>
</evidence>
<protein>
    <submittedName>
        <fullName evidence="2">Uncharacterized protein</fullName>
    </submittedName>
</protein>
<feature type="compositionally biased region" description="Basic and acidic residues" evidence="1">
    <location>
        <begin position="115"/>
        <end position="124"/>
    </location>
</feature>
<dbReference type="EMBL" id="CM009756">
    <property type="protein sequence ID" value="PUZ45583.1"/>
    <property type="molecule type" value="Genomic_DNA"/>
</dbReference>
<dbReference type="OrthoDB" id="693631at2759"/>
<proteinExistence type="predicted"/>
<name>A0A2T7CQP4_9POAL</name>
<gene>
    <name evidence="2" type="ORF">GQ55_8G236200</name>
</gene>
<accession>A0A2T7CQP4</accession>
<sequence>MNPDTKLILDELNKRFDDLEMRIDNRVTEQDDKWERKFGDLSISHDARVSALERAAASLETWRPAIDAKVDNIGLEVGKLTKHCDRAVRERSPPILPTSPPAAERPPAQSNADRPNGHRYDNFHREDGFGSVTTIIHPPVKGACRLPTPPPRSAAPMSHTPVPTWRSASPGSSGTRSCMMLSLLVGSPLPLCTLLPLLLAGFHQ</sequence>
<feature type="region of interest" description="Disordered" evidence="1">
    <location>
        <begin position="140"/>
        <end position="171"/>
    </location>
</feature>